<keyword evidence="2" id="KW-0456">Lyase</keyword>
<evidence type="ECO:0000313" key="4">
    <source>
        <dbReference type="EMBL" id="SHL52118.1"/>
    </source>
</evidence>
<dbReference type="GO" id="GO:0008721">
    <property type="term" value="F:D-serine ammonia-lyase activity"/>
    <property type="evidence" value="ECO:0007669"/>
    <property type="project" value="TreeGrafter"/>
</dbReference>
<dbReference type="PANTHER" id="PTHR28004">
    <property type="entry name" value="ZGC:162816-RELATED"/>
    <property type="match status" value="1"/>
</dbReference>
<dbReference type="SMART" id="SM01119">
    <property type="entry name" value="D-ser_dehydrat"/>
    <property type="match status" value="1"/>
</dbReference>
<evidence type="ECO:0000256" key="1">
    <source>
        <dbReference type="ARBA" id="ARBA00005323"/>
    </source>
</evidence>
<comment type="similarity">
    <text evidence="1">Belongs to the DSD1 family.</text>
</comment>
<organism evidence="4 5">
    <name type="scientific">Anaerotignum lactatifermentans DSM 14214</name>
    <dbReference type="NCBI Taxonomy" id="1121323"/>
    <lineage>
        <taxon>Bacteria</taxon>
        <taxon>Bacillati</taxon>
        <taxon>Bacillota</taxon>
        <taxon>Clostridia</taxon>
        <taxon>Lachnospirales</taxon>
        <taxon>Anaerotignaceae</taxon>
        <taxon>Anaerotignum</taxon>
    </lineage>
</organism>
<dbReference type="InterPro" id="IPR029066">
    <property type="entry name" value="PLP-binding_barrel"/>
</dbReference>
<dbReference type="InterPro" id="IPR042208">
    <property type="entry name" value="D-ser_dehydrat-like_sf"/>
</dbReference>
<dbReference type="GO" id="GO:0036088">
    <property type="term" value="P:D-serine catabolic process"/>
    <property type="evidence" value="ECO:0007669"/>
    <property type="project" value="TreeGrafter"/>
</dbReference>
<dbReference type="Pfam" id="PF01168">
    <property type="entry name" value="Ala_racemase_N"/>
    <property type="match status" value="1"/>
</dbReference>
<dbReference type="InterPro" id="IPR051466">
    <property type="entry name" value="D-amino_acid_metab_enzyme"/>
</dbReference>
<dbReference type="RefSeq" id="WP_072853945.1">
    <property type="nucleotide sequence ID" value="NZ_FRAH01000125.1"/>
</dbReference>
<dbReference type="EMBL" id="FRAH01000125">
    <property type="protein sequence ID" value="SHL52118.1"/>
    <property type="molecule type" value="Genomic_DNA"/>
</dbReference>
<proteinExistence type="inferred from homology"/>
<evidence type="ECO:0000256" key="2">
    <source>
        <dbReference type="ARBA" id="ARBA00023239"/>
    </source>
</evidence>
<feature type="domain" description="D-serine dehydratase-like" evidence="3">
    <location>
        <begin position="253"/>
        <end position="349"/>
    </location>
</feature>
<dbReference type="PANTHER" id="PTHR28004:SF2">
    <property type="entry name" value="D-SERINE DEHYDRATASE"/>
    <property type="match status" value="1"/>
</dbReference>
<dbReference type="Proteomes" id="UP000183975">
    <property type="component" value="Unassembled WGS sequence"/>
</dbReference>
<dbReference type="InterPro" id="IPR001608">
    <property type="entry name" value="Ala_racemase_N"/>
</dbReference>
<dbReference type="AlphaFoldDB" id="A0A1M7BAP9"/>
<gene>
    <name evidence="4" type="ORF">SAMN02745138_03540</name>
</gene>
<dbReference type="InterPro" id="IPR026956">
    <property type="entry name" value="D-ser_dehydrat-like_dom"/>
</dbReference>
<dbReference type="Gene3D" id="2.40.37.20">
    <property type="entry name" value="D-serine dehydratase-like domain"/>
    <property type="match status" value="1"/>
</dbReference>
<dbReference type="SUPFAM" id="SSF51419">
    <property type="entry name" value="PLP-binding barrel"/>
    <property type="match status" value="1"/>
</dbReference>
<keyword evidence="5" id="KW-1185">Reference proteome</keyword>
<protein>
    <submittedName>
        <fullName evidence="4">D-serine deaminase, pyridoxal phosphate-dependent</fullName>
    </submittedName>
</protein>
<evidence type="ECO:0000259" key="3">
    <source>
        <dbReference type="SMART" id="SM01119"/>
    </source>
</evidence>
<dbReference type="Gene3D" id="3.20.20.10">
    <property type="entry name" value="Alanine racemase"/>
    <property type="match status" value="1"/>
</dbReference>
<dbReference type="Pfam" id="PF14031">
    <property type="entry name" value="D-ser_dehydrat"/>
    <property type="match status" value="1"/>
</dbReference>
<dbReference type="OrthoDB" id="9788869at2"/>
<accession>A0A1M7BAP9</accession>
<evidence type="ECO:0000313" key="5">
    <source>
        <dbReference type="Proteomes" id="UP000183975"/>
    </source>
</evidence>
<sequence length="369" mass="40084">MYITELETPAVLLDLDIAEKNLQTYQQACDKYKKSLWPMVKTHKSSSLLKKQMELGAEGFLCGTIDECEMAVEAGAGKIMYAYPPANPKNISRLAVLAHKADIIIRIDHLDVARMLETAAEKEGITFFYSIIVDMDFHRFGVAPAKVVAFAQEMKQFSHLKFFGISTHPGQVYGCTTQAERQSVAKLETETMGSVAADLKAAGFTDFFVTSGSTPTFALTVDQPEIQIYHPGNYIYHDAIQIALGSATEADCSLSVLATIISHPSEDVYLCDAGAKCLGLDQGAHGSAAVTGFGIVKNHPELTVYGLSEEVGKIKVNGTTSLKIGDKIQIIPNHSCSSANLTSWLVGVRNDMVTEQIPVDVRGNAKQKK</sequence>
<reference evidence="4 5" key="1">
    <citation type="submission" date="2016-11" db="EMBL/GenBank/DDBJ databases">
        <authorList>
            <person name="Jaros S."/>
            <person name="Januszkiewicz K."/>
            <person name="Wedrychowicz H."/>
        </authorList>
    </citation>
    <scope>NUCLEOTIDE SEQUENCE [LARGE SCALE GENOMIC DNA]</scope>
    <source>
        <strain evidence="4 5">DSM 14214</strain>
    </source>
</reference>
<name>A0A1M7BAP9_9FIRM</name>